<sequence length="47" mass="5233">AKSRTTSETPTADIPSAAITSEKIEPLISTKFYQWCCSRFRKPNTAV</sequence>
<proteinExistence type="predicted"/>
<protein>
    <submittedName>
        <fullName evidence="1">Uncharacterized protein</fullName>
    </submittedName>
</protein>
<name>A0A8S2G5Z9_9BILA</name>
<dbReference type="EMBL" id="CAJNOK010059019">
    <property type="protein sequence ID" value="CAF1631373.1"/>
    <property type="molecule type" value="Genomic_DNA"/>
</dbReference>
<evidence type="ECO:0000313" key="3">
    <source>
        <dbReference type="Proteomes" id="UP000677228"/>
    </source>
</evidence>
<comment type="caution">
    <text evidence="1">The sequence shown here is derived from an EMBL/GenBank/DDBJ whole genome shotgun (WGS) entry which is preliminary data.</text>
</comment>
<dbReference type="AlphaFoldDB" id="A0A8S2G5Z9"/>
<gene>
    <name evidence="1" type="ORF">OVA965_LOCUS43742</name>
    <name evidence="2" type="ORF">TMI583_LOCUS46131</name>
</gene>
<evidence type="ECO:0000313" key="2">
    <source>
        <dbReference type="EMBL" id="CAF4458045.1"/>
    </source>
</evidence>
<feature type="non-terminal residue" evidence="1">
    <location>
        <position position="1"/>
    </location>
</feature>
<dbReference type="Proteomes" id="UP000682733">
    <property type="component" value="Unassembled WGS sequence"/>
</dbReference>
<feature type="non-terminal residue" evidence="1">
    <location>
        <position position="47"/>
    </location>
</feature>
<dbReference type="Proteomes" id="UP000677228">
    <property type="component" value="Unassembled WGS sequence"/>
</dbReference>
<organism evidence="1 3">
    <name type="scientific">Didymodactylos carnosus</name>
    <dbReference type="NCBI Taxonomy" id="1234261"/>
    <lineage>
        <taxon>Eukaryota</taxon>
        <taxon>Metazoa</taxon>
        <taxon>Spiralia</taxon>
        <taxon>Gnathifera</taxon>
        <taxon>Rotifera</taxon>
        <taxon>Eurotatoria</taxon>
        <taxon>Bdelloidea</taxon>
        <taxon>Philodinida</taxon>
        <taxon>Philodinidae</taxon>
        <taxon>Didymodactylos</taxon>
    </lineage>
</organism>
<reference evidence="1" key="1">
    <citation type="submission" date="2021-02" db="EMBL/GenBank/DDBJ databases">
        <authorList>
            <person name="Nowell W R."/>
        </authorList>
    </citation>
    <scope>NUCLEOTIDE SEQUENCE</scope>
</reference>
<accession>A0A8S2G5Z9</accession>
<dbReference type="EMBL" id="CAJOBA010084723">
    <property type="protein sequence ID" value="CAF4458045.1"/>
    <property type="molecule type" value="Genomic_DNA"/>
</dbReference>
<evidence type="ECO:0000313" key="1">
    <source>
        <dbReference type="EMBL" id="CAF1631373.1"/>
    </source>
</evidence>